<feature type="compositionally biased region" description="Basic and acidic residues" evidence="1">
    <location>
        <begin position="1117"/>
        <end position="1131"/>
    </location>
</feature>
<comment type="caution">
    <text evidence="4">The sequence shown here is derived from an EMBL/GenBank/DDBJ whole genome shotgun (WGS) entry which is preliminary data.</text>
</comment>
<feature type="transmembrane region" description="Helical" evidence="2">
    <location>
        <begin position="752"/>
        <end position="773"/>
    </location>
</feature>
<dbReference type="Pfam" id="PF13968">
    <property type="entry name" value="DUF4220"/>
    <property type="match status" value="2"/>
</dbReference>
<feature type="domain" description="DUF4220" evidence="3">
    <location>
        <begin position="855"/>
        <end position="1058"/>
    </location>
</feature>
<evidence type="ECO:0000256" key="2">
    <source>
        <dbReference type="SAM" id="Phobius"/>
    </source>
</evidence>
<feature type="transmembrane region" description="Helical" evidence="2">
    <location>
        <begin position="785"/>
        <end position="808"/>
    </location>
</feature>
<keyword evidence="2" id="KW-1133">Transmembrane helix</keyword>
<name>A0A835KES3_9POAL</name>
<evidence type="ECO:0000259" key="3">
    <source>
        <dbReference type="Pfam" id="PF13968"/>
    </source>
</evidence>
<evidence type="ECO:0000256" key="1">
    <source>
        <dbReference type="SAM" id="MobiDB-lite"/>
    </source>
</evidence>
<evidence type="ECO:0000313" key="4">
    <source>
        <dbReference type="EMBL" id="KAF8728640.1"/>
    </source>
</evidence>
<keyword evidence="2" id="KW-0472">Membrane</keyword>
<evidence type="ECO:0000313" key="5">
    <source>
        <dbReference type="Proteomes" id="UP000636709"/>
    </source>
</evidence>
<feature type="region of interest" description="Disordered" evidence="1">
    <location>
        <begin position="1268"/>
        <end position="1300"/>
    </location>
</feature>
<reference evidence="4" key="1">
    <citation type="submission" date="2020-07" db="EMBL/GenBank/DDBJ databases">
        <title>Genome sequence and genetic diversity analysis of an under-domesticated orphan crop, white fonio (Digitaria exilis).</title>
        <authorList>
            <person name="Bennetzen J.L."/>
            <person name="Chen S."/>
            <person name="Ma X."/>
            <person name="Wang X."/>
            <person name="Yssel A.E.J."/>
            <person name="Chaluvadi S.R."/>
            <person name="Johnson M."/>
            <person name="Gangashetty P."/>
            <person name="Hamidou F."/>
            <person name="Sanogo M.D."/>
            <person name="Zwaenepoel A."/>
            <person name="Wallace J."/>
            <person name="Van De Peer Y."/>
            <person name="Van Deynze A."/>
        </authorList>
    </citation>
    <scope>NUCLEOTIDE SEQUENCE</scope>
    <source>
        <tissue evidence="4">Leaves</tissue>
    </source>
</reference>
<feature type="region of interest" description="Disordered" evidence="1">
    <location>
        <begin position="1115"/>
        <end position="1138"/>
    </location>
</feature>
<keyword evidence="5" id="KW-1185">Reference proteome</keyword>
<keyword evidence="2" id="KW-0812">Transmembrane</keyword>
<organism evidence="4 5">
    <name type="scientific">Digitaria exilis</name>
    <dbReference type="NCBI Taxonomy" id="1010633"/>
    <lineage>
        <taxon>Eukaryota</taxon>
        <taxon>Viridiplantae</taxon>
        <taxon>Streptophyta</taxon>
        <taxon>Embryophyta</taxon>
        <taxon>Tracheophyta</taxon>
        <taxon>Spermatophyta</taxon>
        <taxon>Magnoliopsida</taxon>
        <taxon>Liliopsida</taxon>
        <taxon>Poales</taxon>
        <taxon>Poaceae</taxon>
        <taxon>PACMAD clade</taxon>
        <taxon>Panicoideae</taxon>
        <taxon>Panicodae</taxon>
        <taxon>Paniceae</taxon>
        <taxon>Anthephorinae</taxon>
        <taxon>Digitaria</taxon>
    </lineage>
</organism>
<proteinExistence type="predicted"/>
<dbReference type="EMBL" id="JACEFO010001626">
    <property type="protein sequence ID" value="KAF8728640.1"/>
    <property type="molecule type" value="Genomic_DNA"/>
</dbReference>
<dbReference type="InterPro" id="IPR025315">
    <property type="entry name" value="DUF4220"/>
</dbReference>
<dbReference type="InterPro" id="IPR007658">
    <property type="entry name" value="DUF594"/>
</dbReference>
<dbReference type="OrthoDB" id="600690at2759"/>
<feature type="compositionally biased region" description="Polar residues" evidence="1">
    <location>
        <begin position="1278"/>
        <end position="1289"/>
    </location>
</feature>
<dbReference type="Proteomes" id="UP000636709">
    <property type="component" value="Unassembled WGS sequence"/>
</dbReference>
<feature type="transmembrane region" description="Helical" evidence="2">
    <location>
        <begin position="718"/>
        <end position="740"/>
    </location>
</feature>
<protein>
    <recommendedName>
        <fullName evidence="3">DUF4220 domain-containing protein</fullName>
    </recommendedName>
</protein>
<gene>
    <name evidence="4" type="ORF">HU200_017908</name>
</gene>
<feature type="transmembrane region" description="Helical" evidence="2">
    <location>
        <begin position="930"/>
        <end position="957"/>
    </location>
</feature>
<accession>A0A835KES3</accession>
<dbReference type="PANTHER" id="PTHR31325">
    <property type="entry name" value="OS01G0798800 PROTEIN-RELATED"/>
    <property type="match status" value="1"/>
</dbReference>
<feature type="domain" description="DUF4220" evidence="3">
    <location>
        <begin position="63"/>
        <end position="367"/>
    </location>
</feature>
<sequence>MESSSAGTVASAALNVSSIEGLFKWNKVTRMASVETLVVLTTLLLVARFLLDFLGPWFGAWSWMMEVVNYSMVHYTMGTMQLSAAKVNDYFQVWAVLLVTLQYSVKAGHPYSRSKKAPLLDLMSSFWAANLLRVQTFSRLRASLWLIWSLNAARTLSYFAASEKAEAINQVSLRLTADYMSYEHEIADAAPRPPPGDGEIFTMDSYKYLVLGEDQVVKDLQDQPRTATTGTQRPDSSRRWRKYQVRLDPQVHEKLITLDKIWKVDMSRILGCTEHTSNHQLKDVCLSFSLYKLLRRRFNGLPLHEAGLKKTRRLVFQYILSDAERAFRVVGTELSFLQDLFYSRRAATFASGFPTTSLVLSLLLVAATGYVAYPIRYIPEREEKANIIEEHSWGSHHPPHCCTHRRQGARWDLHVRLLAVDRGPDAMQLRHPGQWDDTICQHNILILTCRTAKRGTTSWQGIRMETWTKESIFRSIKRLEENPERLGSYLSNAFEGELDSKQMLSAILDDLEADTHRILVWHIATCLCEIKLAFDEAVVLRPFNMQQRPFVDKKQMLGAGATWANYTTAASLSNYCAYLVMQELVPDSGLVARNVLGEVRQEIRTTLLDGTSMEDVCTRLMYAAPATSNTLTGKGTELARKLMVAYGVDDLWEKLAGFWTGFLLHLAVSTRASKHRTLLAGRRELTTHFHVPCSRKTMDLRDIRDLVASLFIMLNQKMFILFRVEFLVAVVTVLFLAMFVMDAFRRHFHNTVMKAIFSLFDAVSDTILIYLMGAMQAAPFKNELFPVWALVPVIFRQSVGFIYGYGVLDPRGRRFTELAQVINLLATAFLNWRHGSRHLLHPRHDPSSLEADNNIHETAEQKDLSLAFALSRLLRCRFEDVKLQENIGCRINRKLVKLRIVEEDPKRAFGIMESQLAFVNDYFNTRYPMVFWSGLHTLVLSLLQSVVTVGFVIWLSVDIRKVYRPPRGELVHLVKRVNVDMIITWAFMFLVMFKEIWEMVTYFLSDWTRLLLMCRYASRENDELGRDICMERLILSLFRFKINAKMWHGHLDQYIFLQSYKDRPKFWNLIHYVTTGLIAKRDDGAKLGRAIDVPQCVQPAILEKLSALLDVLAKPGSQDHSEPPTDPHGYSEKPVNTDGSRLPKLLTTLLCGDRFKRYGWACFDLPTSSHIILVWHIATNLCEMALAKEQGVDLGKPGILRSFMSYYSSYKPYLINVDELKESNPGFMCSLLSRFTGCLSKSHGKLTEELRKRYIVANSLSHLWPEYDAPEDDAPAKSQGNSAGNNNFVNPGEKTQRSTADVTNHLTRTEVHGADDIQGTRKPEAISLRIQPGGIMEGQRSCEIEEAS</sequence>
<dbReference type="Pfam" id="PF04578">
    <property type="entry name" value="DUF594"/>
    <property type="match status" value="1"/>
</dbReference>